<organism evidence="7 8">
    <name type="scientific">Macleaya cordata</name>
    <name type="common">Five-seeded plume-poppy</name>
    <name type="synonym">Bocconia cordata</name>
    <dbReference type="NCBI Taxonomy" id="56857"/>
    <lineage>
        <taxon>Eukaryota</taxon>
        <taxon>Viridiplantae</taxon>
        <taxon>Streptophyta</taxon>
        <taxon>Embryophyta</taxon>
        <taxon>Tracheophyta</taxon>
        <taxon>Spermatophyta</taxon>
        <taxon>Magnoliopsida</taxon>
        <taxon>Ranunculales</taxon>
        <taxon>Papaveraceae</taxon>
        <taxon>Papaveroideae</taxon>
        <taxon>Macleaya</taxon>
    </lineage>
</organism>
<reference evidence="7 8" key="1">
    <citation type="journal article" date="2017" name="Mol. Plant">
        <title>The Genome of Medicinal Plant Macleaya cordata Provides New Insights into Benzylisoquinoline Alkaloids Metabolism.</title>
        <authorList>
            <person name="Liu X."/>
            <person name="Liu Y."/>
            <person name="Huang P."/>
            <person name="Ma Y."/>
            <person name="Qing Z."/>
            <person name="Tang Q."/>
            <person name="Cao H."/>
            <person name="Cheng P."/>
            <person name="Zheng Y."/>
            <person name="Yuan Z."/>
            <person name="Zhou Y."/>
            <person name="Liu J."/>
            <person name="Tang Z."/>
            <person name="Zhuo Y."/>
            <person name="Zhang Y."/>
            <person name="Yu L."/>
            <person name="Huang J."/>
            <person name="Yang P."/>
            <person name="Peng Q."/>
            <person name="Zhang J."/>
            <person name="Jiang W."/>
            <person name="Zhang Z."/>
            <person name="Lin K."/>
            <person name="Ro D.K."/>
            <person name="Chen X."/>
            <person name="Xiong X."/>
            <person name="Shang Y."/>
            <person name="Huang S."/>
            <person name="Zeng J."/>
        </authorList>
    </citation>
    <scope>NUCLEOTIDE SEQUENCE [LARGE SCALE GENOMIC DNA]</scope>
    <source>
        <strain evidence="8">cv. BLH2017</strain>
        <tissue evidence="7">Root</tissue>
    </source>
</reference>
<accession>A0A200PMW9</accession>
<protein>
    <submittedName>
        <fullName evidence="7">Glycoside hydrolase</fullName>
    </submittedName>
</protein>
<keyword evidence="3 7" id="KW-0378">Hydrolase</keyword>
<keyword evidence="2" id="KW-0677">Repeat</keyword>
<dbReference type="InterPro" id="IPR003305">
    <property type="entry name" value="CenC_carb-bd"/>
</dbReference>
<dbReference type="InterPro" id="IPR008979">
    <property type="entry name" value="Galactose-bd-like_sf"/>
</dbReference>
<dbReference type="Pfam" id="PF00331">
    <property type="entry name" value="Glyco_hydro_10"/>
    <property type="match status" value="1"/>
</dbReference>
<evidence type="ECO:0000256" key="1">
    <source>
        <dbReference type="ARBA" id="ARBA00007495"/>
    </source>
</evidence>
<comment type="caution">
    <text evidence="7">The sequence shown here is derived from an EMBL/GenBank/DDBJ whole genome shotgun (WGS) entry which is preliminary data.</text>
</comment>
<evidence type="ECO:0000256" key="5">
    <source>
        <dbReference type="ARBA" id="ARBA00023326"/>
    </source>
</evidence>
<dbReference type="InParanoid" id="A0A200PMW9"/>
<dbReference type="PANTHER" id="PTHR31490:SF52">
    <property type="entry name" value="ENDO-1,4-BETA-XYLANASE 5-RELATED"/>
    <property type="match status" value="1"/>
</dbReference>
<gene>
    <name evidence="7" type="ORF">BVC80_1523g7</name>
</gene>
<evidence type="ECO:0000313" key="7">
    <source>
        <dbReference type="EMBL" id="OUZ99552.1"/>
    </source>
</evidence>
<dbReference type="InterPro" id="IPR044846">
    <property type="entry name" value="GH10"/>
</dbReference>
<dbReference type="SMART" id="SM00633">
    <property type="entry name" value="Glyco_10"/>
    <property type="match status" value="1"/>
</dbReference>
<dbReference type="Proteomes" id="UP000195402">
    <property type="component" value="Unassembled WGS sequence"/>
</dbReference>
<evidence type="ECO:0000259" key="6">
    <source>
        <dbReference type="PROSITE" id="PS51760"/>
    </source>
</evidence>
<evidence type="ECO:0000256" key="3">
    <source>
        <dbReference type="ARBA" id="ARBA00022801"/>
    </source>
</evidence>
<evidence type="ECO:0000256" key="2">
    <source>
        <dbReference type="ARBA" id="ARBA00022737"/>
    </source>
</evidence>
<dbReference type="SUPFAM" id="SSF51445">
    <property type="entry name" value="(Trans)glycosidases"/>
    <property type="match status" value="1"/>
</dbReference>
<dbReference type="PANTHER" id="PTHR31490">
    <property type="entry name" value="GLYCOSYL HYDROLASE"/>
    <property type="match status" value="1"/>
</dbReference>
<dbReference type="OMA" id="QMKWYST"/>
<dbReference type="STRING" id="56857.A0A200PMW9"/>
<dbReference type="GO" id="GO:0000272">
    <property type="term" value="P:polysaccharide catabolic process"/>
    <property type="evidence" value="ECO:0007669"/>
    <property type="project" value="UniProtKB-KW"/>
</dbReference>
<dbReference type="SUPFAM" id="SSF49785">
    <property type="entry name" value="Galactose-binding domain-like"/>
    <property type="match status" value="1"/>
</dbReference>
<name>A0A200PMW9_MACCD</name>
<dbReference type="EMBL" id="MVGT01004414">
    <property type="protein sequence ID" value="OUZ99552.1"/>
    <property type="molecule type" value="Genomic_DNA"/>
</dbReference>
<dbReference type="Gene3D" id="3.20.20.80">
    <property type="entry name" value="Glycosidases"/>
    <property type="match status" value="1"/>
</dbReference>
<dbReference type="Pfam" id="PF02018">
    <property type="entry name" value="CBM_4_9"/>
    <property type="match status" value="1"/>
</dbReference>
<dbReference type="InterPro" id="IPR001000">
    <property type="entry name" value="GH10_dom"/>
</dbReference>
<keyword evidence="4" id="KW-0119">Carbohydrate metabolism</keyword>
<keyword evidence="5" id="KW-0624">Polysaccharide degradation</keyword>
<dbReference type="AlphaFoldDB" id="A0A200PMW9"/>
<dbReference type="Gene3D" id="2.60.120.260">
    <property type="entry name" value="Galactose-binding domain-like"/>
    <property type="match status" value="1"/>
</dbReference>
<dbReference type="PROSITE" id="PS51760">
    <property type="entry name" value="GH10_2"/>
    <property type="match status" value="1"/>
</dbReference>
<evidence type="ECO:0000313" key="8">
    <source>
        <dbReference type="Proteomes" id="UP000195402"/>
    </source>
</evidence>
<evidence type="ECO:0000256" key="4">
    <source>
        <dbReference type="ARBA" id="ARBA00023277"/>
    </source>
</evidence>
<sequence>MHGGGIIVNPEFNDGLKGWAVFGQGAIEERISDGGNKFLVVHSRTNSTLDSFSQKLHLEEEKFYAFSAWVQISEGNEAVSAMFKTEDGRLVHGGTVTAKPDCWSMLKGGIFVNISSSAELYFENKNAAAEIWVDSVSLQPFSREQWRSHQDERIEKVRKRKVRFEATDADGTKLAGVRLSIRQTKSNFPFGCAITKNILTSTAYQNWVTARFTVMTFINEMKWYSTEARRQGQENYTTCDAMVEFAKANNISVRGHNIFWDNPKFQPRWVKKLSPEELRKAAARRIDSVVSRYSGQLIGWDVVNENLHFHFFEDMLGKNASAVYYSRAHQLDPKTTMFMNEFNTIEDHTDKSVTPEKYLLKLKSLQDFPGNENIPFGIGLQSHFPSGRPNLAYMRASMDLLASTGFPLWLTEVDTGKEPNQAQYLEEILREGYANPAVEGIVIWAGPKIDGCKRMCLTDYKYKNTKAGAVVDKLLKEWKLGKFEATTDSDGSLETALFHGEYDLTVTHPVTNSSRVLHFKVAKGVSEEIIHVGFK</sequence>
<keyword evidence="8" id="KW-1185">Reference proteome</keyword>
<proteinExistence type="inferred from homology"/>
<dbReference type="OrthoDB" id="3055998at2759"/>
<feature type="domain" description="GH10" evidence="6">
    <location>
        <begin position="175"/>
        <end position="473"/>
    </location>
</feature>
<dbReference type="InterPro" id="IPR017853">
    <property type="entry name" value="GH"/>
</dbReference>
<dbReference type="GO" id="GO:0031176">
    <property type="term" value="F:endo-1,4-beta-xylanase activity"/>
    <property type="evidence" value="ECO:0007669"/>
    <property type="project" value="UniProtKB-ARBA"/>
</dbReference>
<comment type="similarity">
    <text evidence="1">Belongs to the glycosyl hydrolase 10 (cellulase F) family.</text>
</comment>